<protein>
    <submittedName>
        <fullName evidence="2">Uncharacterized protein</fullName>
    </submittedName>
</protein>
<dbReference type="EMBL" id="JAUIRO010000002">
    <property type="protein sequence ID" value="KAK0727837.1"/>
    <property type="molecule type" value="Genomic_DNA"/>
</dbReference>
<keyword evidence="1" id="KW-0812">Transmembrane</keyword>
<feature type="transmembrane region" description="Helical" evidence="1">
    <location>
        <begin position="109"/>
        <end position="130"/>
    </location>
</feature>
<reference evidence="2" key="1">
    <citation type="submission" date="2023-06" db="EMBL/GenBank/DDBJ databases">
        <title>Genome-scale phylogeny and comparative genomics of the fungal order Sordariales.</title>
        <authorList>
            <consortium name="Lawrence Berkeley National Laboratory"/>
            <person name="Hensen N."/>
            <person name="Bonometti L."/>
            <person name="Westerberg I."/>
            <person name="Brannstrom I.O."/>
            <person name="Guillou S."/>
            <person name="Cros-Aarteil S."/>
            <person name="Calhoun S."/>
            <person name="Haridas S."/>
            <person name="Kuo A."/>
            <person name="Mondo S."/>
            <person name="Pangilinan J."/>
            <person name="Riley R."/>
            <person name="LaButti K."/>
            <person name="Andreopoulos B."/>
            <person name="Lipzen A."/>
            <person name="Chen C."/>
            <person name="Yanf M."/>
            <person name="Daum C."/>
            <person name="Ng V."/>
            <person name="Clum A."/>
            <person name="Steindorff A."/>
            <person name="Ohm R."/>
            <person name="Martin F."/>
            <person name="Silar P."/>
            <person name="Natvig D."/>
            <person name="Lalanne C."/>
            <person name="Gautier V."/>
            <person name="Ament-velasquez S.L."/>
            <person name="Kruys A."/>
            <person name="Hutchinson M.I."/>
            <person name="Powell A.J."/>
            <person name="Barry K."/>
            <person name="Miller A.N."/>
            <person name="Grigoriev I.V."/>
            <person name="Debuchy R."/>
            <person name="Gladieux P."/>
            <person name="Thoren M.H."/>
            <person name="Johannesson H."/>
        </authorList>
    </citation>
    <scope>NUCLEOTIDE SEQUENCE</scope>
    <source>
        <strain evidence="2">SMH2392-1A</strain>
    </source>
</reference>
<keyword evidence="1" id="KW-0472">Membrane</keyword>
<dbReference type="GeneID" id="85316707"/>
<sequence>MSALDGIDAALRAVFPTAKERRMSLSRAFKAVNDGGYYPTAFRSAKLISLVFGEDEDGVFLFKKTKMTYKKLCNIFQMEMAFLLLPSFSMTRRSRMSLFHLVSATSEDAYALIRLWDPLLCLCLLIGATLGRWSFARA</sequence>
<dbReference type="RefSeq" id="XP_060300692.1">
    <property type="nucleotide sequence ID" value="XM_060433436.1"/>
</dbReference>
<dbReference type="Proteomes" id="UP001172101">
    <property type="component" value="Unassembled WGS sequence"/>
</dbReference>
<keyword evidence="1" id="KW-1133">Transmembrane helix</keyword>
<gene>
    <name evidence="2" type="ORF">B0T26DRAFT_146758</name>
</gene>
<feature type="transmembrane region" description="Helical" evidence="1">
    <location>
        <begin position="72"/>
        <end position="89"/>
    </location>
</feature>
<evidence type="ECO:0000313" key="2">
    <source>
        <dbReference type="EMBL" id="KAK0727837.1"/>
    </source>
</evidence>
<keyword evidence="3" id="KW-1185">Reference proteome</keyword>
<dbReference type="AlphaFoldDB" id="A0AA40E7F2"/>
<evidence type="ECO:0000256" key="1">
    <source>
        <dbReference type="SAM" id="Phobius"/>
    </source>
</evidence>
<accession>A0AA40E7F2</accession>
<proteinExistence type="predicted"/>
<evidence type="ECO:0000313" key="3">
    <source>
        <dbReference type="Proteomes" id="UP001172101"/>
    </source>
</evidence>
<comment type="caution">
    <text evidence="2">The sequence shown here is derived from an EMBL/GenBank/DDBJ whole genome shotgun (WGS) entry which is preliminary data.</text>
</comment>
<name>A0AA40E7F2_9PEZI</name>
<organism evidence="2 3">
    <name type="scientific">Lasiosphaeria miniovina</name>
    <dbReference type="NCBI Taxonomy" id="1954250"/>
    <lineage>
        <taxon>Eukaryota</taxon>
        <taxon>Fungi</taxon>
        <taxon>Dikarya</taxon>
        <taxon>Ascomycota</taxon>
        <taxon>Pezizomycotina</taxon>
        <taxon>Sordariomycetes</taxon>
        <taxon>Sordariomycetidae</taxon>
        <taxon>Sordariales</taxon>
        <taxon>Lasiosphaeriaceae</taxon>
        <taxon>Lasiosphaeria</taxon>
    </lineage>
</organism>